<sequence length="118" mass="13556">MNVIFTCWPNIIMQFEDFQSKWAFKLLQRYRNTYRMFNDDVWGTAGVTIAGRLGAGRAQGRPMIDFPKMKIVVAGAGRKKLRNNVKENVESGIPNTRIQRRFETPPDSSCSKISTRLL</sequence>
<name>A0ABD2ZD78_9GENT</name>
<dbReference type="PANTHER" id="PTHR23406:SF32">
    <property type="entry name" value="NADP-DEPENDENT MALIC ENZYME"/>
    <property type="match status" value="1"/>
</dbReference>
<proteinExistence type="predicted"/>
<evidence type="ECO:0000256" key="1">
    <source>
        <dbReference type="ARBA" id="ARBA00001946"/>
    </source>
</evidence>
<keyword evidence="4" id="KW-1185">Reference proteome</keyword>
<comment type="cofactor">
    <cofactor evidence="1">
        <name>Mg(2+)</name>
        <dbReference type="ChEBI" id="CHEBI:18420"/>
    </cofactor>
</comment>
<dbReference type="InterPro" id="IPR037062">
    <property type="entry name" value="Malic_N_dom_sf"/>
</dbReference>
<evidence type="ECO:0000256" key="2">
    <source>
        <dbReference type="ARBA" id="ARBA00023002"/>
    </source>
</evidence>
<dbReference type="GO" id="GO:0016491">
    <property type="term" value="F:oxidoreductase activity"/>
    <property type="evidence" value="ECO:0007669"/>
    <property type="project" value="UniProtKB-KW"/>
</dbReference>
<dbReference type="PRINTS" id="PR00072">
    <property type="entry name" value="MALOXRDTASE"/>
</dbReference>
<dbReference type="InterPro" id="IPR001891">
    <property type="entry name" value="Malic_OxRdtase"/>
</dbReference>
<evidence type="ECO:0000313" key="3">
    <source>
        <dbReference type="EMBL" id="KAL3516776.1"/>
    </source>
</evidence>
<dbReference type="Proteomes" id="UP001630127">
    <property type="component" value="Unassembled WGS sequence"/>
</dbReference>
<dbReference type="InterPro" id="IPR046346">
    <property type="entry name" value="Aminoacid_DH-like_N_sf"/>
</dbReference>
<protein>
    <submittedName>
        <fullName evidence="3">Uncharacterized protein</fullName>
    </submittedName>
</protein>
<dbReference type="SUPFAM" id="SSF53223">
    <property type="entry name" value="Aminoacid dehydrogenase-like, N-terminal domain"/>
    <property type="match status" value="1"/>
</dbReference>
<organism evidence="3 4">
    <name type="scientific">Cinchona calisaya</name>
    <dbReference type="NCBI Taxonomy" id="153742"/>
    <lineage>
        <taxon>Eukaryota</taxon>
        <taxon>Viridiplantae</taxon>
        <taxon>Streptophyta</taxon>
        <taxon>Embryophyta</taxon>
        <taxon>Tracheophyta</taxon>
        <taxon>Spermatophyta</taxon>
        <taxon>Magnoliopsida</taxon>
        <taxon>eudicotyledons</taxon>
        <taxon>Gunneridae</taxon>
        <taxon>Pentapetalae</taxon>
        <taxon>asterids</taxon>
        <taxon>lamiids</taxon>
        <taxon>Gentianales</taxon>
        <taxon>Rubiaceae</taxon>
        <taxon>Cinchonoideae</taxon>
        <taxon>Cinchoneae</taxon>
        <taxon>Cinchona</taxon>
    </lineage>
</organism>
<comment type="caution">
    <text evidence="3">The sequence shown here is derived from an EMBL/GenBank/DDBJ whole genome shotgun (WGS) entry which is preliminary data.</text>
</comment>
<dbReference type="Gene3D" id="3.40.50.10380">
    <property type="entry name" value="Malic enzyme, N-terminal domain"/>
    <property type="match status" value="1"/>
</dbReference>
<keyword evidence="2" id="KW-0560">Oxidoreductase</keyword>
<evidence type="ECO:0000313" key="4">
    <source>
        <dbReference type="Proteomes" id="UP001630127"/>
    </source>
</evidence>
<dbReference type="Gene3D" id="3.40.50.720">
    <property type="entry name" value="NAD(P)-binding Rossmann-like Domain"/>
    <property type="match status" value="1"/>
</dbReference>
<accession>A0ABD2ZD78</accession>
<gene>
    <name evidence="3" type="ORF">ACH5RR_023678</name>
</gene>
<dbReference type="PANTHER" id="PTHR23406">
    <property type="entry name" value="MALIC ENZYME-RELATED"/>
    <property type="match status" value="1"/>
</dbReference>
<dbReference type="EMBL" id="JBJUIK010000010">
    <property type="protein sequence ID" value="KAL3516776.1"/>
    <property type="molecule type" value="Genomic_DNA"/>
</dbReference>
<dbReference type="AlphaFoldDB" id="A0ABD2ZD78"/>
<reference evidence="3 4" key="1">
    <citation type="submission" date="2024-11" db="EMBL/GenBank/DDBJ databases">
        <title>A near-complete genome assembly of Cinchona calisaya.</title>
        <authorList>
            <person name="Lian D.C."/>
            <person name="Zhao X.W."/>
            <person name="Wei L."/>
        </authorList>
    </citation>
    <scope>NUCLEOTIDE SEQUENCE [LARGE SCALE GENOMIC DNA]</scope>
    <source>
        <tissue evidence="3">Nenye</tissue>
    </source>
</reference>